<dbReference type="AlphaFoldDB" id="A0A6N2RIF1"/>
<protein>
    <submittedName>
        <fullName evidence="2">Uncharacterized protein</fullName>
    </submittedName>
</protein>
<dbReference type="Pfam" id="PF21844">
    <property type="entry name" value="DUF6903"/>
    <property type="match status" value="1"/>
</dbReference>
<dbReference type="EMBL" id="CACRST010000007">
    <property type="protein sequence ID" value="VYS79605.1"/>
    <property type="molecule type" value="Genomic_DNA"/>
</dbReference>
<name>A0A6N2RIF1_9FIRM</name>
<evidence type="ECO:0000256" key="1">
    <source>
        <dbReference type="SAM" id="Phobius"/>
    </source>
</evidence>
<keyword evidence="1" id="KW-0472">Membrane</keyword>
<dbReference type="RefSeq" id="WP_156352574.1">
    <property type="nucleotide sequence ID" value="NZ_CACRST010000007.1"/>
</dbReference>
<dbReference type="InterPro" id="IPR054198">
    <property type="entry name" value="DUF6903"/>
</dbReference>
<organism evidence="2">
    <name type="scientific">Blautia glucerasea</name>
    <dbReference type="NCBI Taxonomy" id="536633"/>
    <lineage>
        <taxon>Bacteria</taxon>
        <taxon>Bacillati</taxon>
        <taxon>Bacillota</taxon>
        <taxon>Clostridia</taxon>
        <taxon>Lachnospirales</taxon>
        <taxon>Lachnospiraceae</taxon>
        <taxon>Blautia</taxon>
    </lineage>
</organism>
<evidence type="ECO:0000313" key="2">
    <source>
        <dbReference type="EMBL" id="VYS79605.1"/>
    </source>
</evidence>
<gene>
    <name evidence="2" type="ORF">BGLFYP119_00619</name>
</gene>
<proteinExistence type="predicted"/>
<sequence>MNERTKGILKTVLAAILFVVCVVLVVVGQRNVGPQGLLVMLLGLAGLILLLYLYNRKFK</sequence>
<reference evidence="2" key="1">
    <citation type="submission" date="2019-11" db="EMBL/GenBank/DDBJ databases">
        <authorList>
            <person name="Feng L."/>
        </authorList>
    </citation>
    <scope>NUCLEOTIDE SEQUENCE</scope>
    <source>
        <strain evidence="2">BgluceraseaLFYP119</strain>
    </source>
</reference>
<accession>A0A6N2RIF1</accession>
<keyword evidence="1" id="KW-1133">Transmembrane helix</keyword>
<feature type="transmembrane region" description="Helical" evidence="1">
    <location>
        <begin position="12"/>
        <end position="29"/>
    </location>
</feature>
<keyword evidence="1" id="KW-0812">Transmembrane</keyword>
<feature type="transmembrane region" description="Helical" evidence="1">
    <location>
        <begin position="35"/>
        <end position="54"/>
    </location>
</feature>